<reference evidence="4" key="1">
    <citation type="submission" date="2023-07" db="EMBL/GenBank/DDBJ databases">
        <title>A chromosome-level genome assembly of Lolium multiflorum.</title>
        <authorList>
            <person name="Chen Y."/>
            <person name="Copetti D."/>
            <person name="Kolliker R."/>
            <person name="Studer B."/>
        </authorList>
    </citation>
    <scope>NUCLEOTIDE SEQUENCE</scope>
    <source>
        <strain evidence="4">02402/16</strain>
        <tissue evidence="4">Leaf</tissue>
    </source>
</reference>
<evidence type="ECO:0000259" key="2">
    <source>
        <dbReference type="Pfam" id="PF07887"/>
    </source>
</evidence>
<dbReference type="InterPro" id="IPR046830">
    <property type="entry name" value="Calmod_bind_M"/>
</dbReference>
<sequence>MSVRRPRGDDDCEQGSGGDDHQQGHGPRRIRPAPLCFRSVVRRAVTAETIQQIVLNLEPVIRRVVREEMQNIFSQHAHLPTPSRSLPLHIEEVDVSPPLKLLFAKRLMLPIFTNNKLLDFASNAVEIQLIDTRTNYLAAQTNPHLGFSTVKLEVLVLDGDFRCEDGVGWTADQFNSAIVKAREGRRPLLVGTTLNVSMGNHGVAIIDDLSFTDNSSWIRSRKFRIGVRVMAASYYGPRIQEAVSESFTVKDHRGELYKKHYPPILTDNIWRLKNIGKDGPIDKRLESEGVKNVQDFLKLNTMDPDKLKNVQVKQLAAKAYQQWDQLEEVINETALAAYEDSVPPFPQDKPSSSCRPVSNESMISTGSKNDEYLDNMESRTATSNAFMATNSSSTLDSAAAILPAGDGMYWIPRIAGDDDHFTWSNSTSLACWDQVD</sequence>
<dbReference type="PANTHER" id="PTHR31713:SF100">
    <property type="entry name" value="CALMODULIN-BINDING PROTEIN 60 B"/>
    <property type="match status" value="1"/>
</dbReference>
<dbReference type="EMBL" id="JAUUTY010000004">
    <property type="protein sequence ID" value="KAK1653264.1"/>
    <property type="molecule type" value="Genomic_DNA"/>
</dbReference>
<evidence type="ECO:0000259" key="3">
    <source>
        <dbReference type="Pfam" id="PF20451"/>
    </source>
</evidence>
<feature type="domain" description="Calmodulin binding protein central" evidence="3">
    <location>
        <begin position="265"/>
        <end position="321"/>
    </location>
</feature>
<dbReference type="GO" id="GO:0043565">
    <property type="term" value="F:sequence-specific DNA binding"/>
    <property type="evidence" value="ECO:0007669"/>
    <property type="project" value="TreeGrafter"/>
</dbReference>
<name>A0AAD8SK57_LOLMU</name>
<organism evidence="4 5">
    <name type="scientific">Lolium multiflorum</name>
    <name type="common">Italian ryegrass</name>
    <name type="synonym">Lolium perenne subsp. multiflorum</name>
    <dbReference type="NCBI Taxonomy" id="4521"/>
    <lineage>
        <taxon>Eukaryota</taxon>
        <taxon>Viridiplantae</taxon>
        <taxon>Streptophyta</taxon>
        <taxon>Embryophyta</taxon>
        <taxon>Tracheophyta</taxon>
        <taxon>Spermatophyta</taxon>
        <taxon>Magnoliopsida</taxon>
        <taxon>Liliopsida</taxon>
        <taxon>Poales</taxon>
        <taxon>Poaceae</taxon>
        <taxon>BOP clade</taxon>
        <taxon>Pooideae</taxon>
        <taxon>Poodae</taxon>
        <taxon>Poeae</taxon>
        <taxon>Poeae Chloroplast Group 2 (Poeae type)</taxon>
        <taxon>Loliodinae</taxon>
        <taxon>Loliinae</taxon>
        <taxon>Lolium</taxon>
    </lineage>
</organism>
<comment type="caution">
    <text evidence="4">The sequence shown here is derived from an EMBL/GenBank/DDBJ whole genome shotgun (WGS) entry which is preliminary data.</text>
</comment>
<dbReference type="InterPro" id="IPR012416">
    <property type="entry name" value="CBP60"/>
</dbReference>
<feature type="region of interest" description="Disordered" evidence="1">
    <location>
        <begin position="1"/>
        <end position="31"/>
    </location>
</feature>
<gene>
    <name evidence="4" type="ORF">QYE76_071069</name>
</gene>
<dbReference type="PANTHER" id="PTHR31713">
    <property type="entry name" value="OS02G0177800 PROTEIN"/>
    <property type="match status" value="1"/>
</dbReference>
<dbReference type="Pfam" id="PF07887">
    <property type="entry name" value="Calmodulin_bind"/>
    <property type="match status" value="1"/>
</dbReference>
<dbReference type="InterPro" id="IPR046831">
    <property type="entry name" value="Calmodulin_bind_N"/>
</dbReference>
<protein>
    <recommendedName>
        <fullName evidence="6">Calmodulin-binding protein</fullName>
    </recommendedName>
</protein>
<feature type="compositionally biased region" description="Polar residues" evidence="1">
    <location>
        <begin position="349"/>
        <end position="367"/>
    </location>
</feature>
<proteinExistence type="predicted"/>
<evidence type="ECO:0000313" key="5">
    <source>
        <dbReference type="Proteomes" id="UP001231189"/>
    </source>
</evidence>
<dbReference type="GO" id="GO:0005634">
    <property type="term" value="C:nucleus"/>
    <property type="evidence" value="ECO:0007669"/>
    <property type="project" value="TreeGrafter"/>
</dbReference>
<dbReference type="Pfam" id="PF20451">
    <property type="entry name" value="Calmod_bind_M"/>
    <property type="match status" value="1"/>
</dbReference>
<evidence type="ECO:0008006" key="6">
    <source>
        <dbReference type="Google" id="ProtNLM"/>
    </source>
</evidence>
<accession>A0AAD8SK57</accession>
<dbReference type="GO" id="GO:0080142">
    <property type="term" value="P:regulation of salicylic acid biosynthetic process"/>
    <property type="evidence" value="ECO:0007669"/>
    <property type="project" value="TreeGrafter"/>
</dbReference>
<dbReference type="GO" id="GO:0003700">
    <property type="term" value="F:DNA-binding transcription factor activity"/>
    <property type="evidence" value="ECO:0007669"/>
    <property type="project" value="TreeGrafter"/>
</dbReference>
<keyword evidence="5" id="KW-1185">Reference proteome</keyword>
<dbReference type="GO" id="GO:0005516">
    <property type="term" value="F:calmodulin binding"/>
    <property type="evidence" value="ECO:0007669"/>
    <property type="project" value="InterPro"/>
</dbReference>
<evidence type="ECO:0000256" key="1">
    <source>
        <dbReference type="SAM" id="MobiDB-lite"/>
    </source>
</evidence>
<feature type="region of interest" description="Disordered" evidence="1">
    <location>
        <begin position="342"/>
        <end position="370"/>
    </location>
</feature>
<dbReference type="AlphaFoldDB" id="A0AAD8SK57"/>
<dbReference type="Proteomes" id="UP001231189">
    <property type="component" value="Unassembled WGS sequence"/>
</dbReference>
<feature type="domain" description="Calmodulin binding protein-like N-terminal" evidence="2">
    <location>
        <begin position="99"/>
        <end position="252"/>
    </location>
</feature>
<evidence type="ECO:0000313" key="4">
    <source>
        <dbReference type="EMBL" id="KAK1653264.1"/>
    </source>
</evidence>